<organism evidence="2 3">
    <name type="scientific">Agrobacterium tomkonis CFBP 6623</name>
    <dbReference type="NCBI Taxonomy" id="1183432"/>
    <lineage>
        <taxon>Bacteria</taxon>
        <taxon>Pseudomonadati</taxon>
        <taxon>Pseudomonadota</taxon>
        <taxon>Alphaproteobacteria</taxon>
        <taxon>Hyphomicrobiales</taxon>
        <taxon>Rhizobiaceae</taxon>
        <taxon>Rhizobium/Agrobacterium group</taxon>
        <taxon>Agrobacterium</taxon>
        <taxon>Agrobacterium tumefaciens complex</taxon>
    </lineage>
</organism>
<keyword evidence="1" id="KW-1133">Transmembrane helix</keyword>
<evidence type="ECO:0000313" key="2">
    <source>
        <dbReference type="EMBL" id="CUX18490.1"/>
    </source>
</evidence>
<accession>A0A1S7PB55</accession>
<name>A0A1S7PB55_9HYPH</name>
<keyword evidence="1" id="KW-0472">Membrane</keyword>
<dbReference type="EMBL" id="FBWK01000017">
    <property type="protein sequence ID" value="CUX18490.1"/>
    <property type="molecule type" value="Genomic_DNA"/>
</dbReference>
<evidence type="ECO:0000256" key="1">
    <source>
        <dbReference type="SAM" id="Phobius"/>
    </source>
</evidence>
<dbReference type="Proteomes" id="UP000191988">
    <property type="component" value="Unassembled WGS sequence"/>
</dbReference>
<gene>
    <name evidence="2" type="ORF">AGR3A_Cc240009</name>
</gene>
<keyword evidence="1" id="KW-0812">Transmembrane</keyword>
<evidence type="ECO:0000313" key="3">
    <source>
        <dbReference type="Proteomes" id="UP000191988"/>
    </source>
</evidence>
<sequence>MLRLVTSVTKAEEASPSVWAETSVRLNRVAAKSARRTAVILLEICAALVAMLSTSPAIAFTSARSAVSRARSSVTMLASGGWPSAGGSPSASRRVLIWSSRVRSLVLAAAASAAMPSARPFISTRCASSLPPASTCPAIVATSAFHFSSSARACSTVVAWITAGAGGVVSPCADAGIAGSSKPPSSENIMTNIMAMALLRPRPGTGSPNTRLPFINPPNINRTSMPFVSLRRHRLFSACDGENYPHKARFSGVYLAFHHENHHL</sequence>
<dbReference type="AlphaFoldDB" id="A0A1S7PB55"/>
<protein>
    <submittedName>
        <fullName evidence="2">Uncharacterized protein</fullName>
    </submittedName>
</protein>
<proteinExistence type="predicted"/>
<keyword evidence="3" id="KW-1185">Reference proteome</keyword>
<reference evidence="3" key="1">
    <citation type="submission" date="2016-01" db="EMBL/GenBank/DDBJ databases">
        <authorList>
            <person name="Regsiter A."/>
            <person name="william w."/>
        </authorList>
    </citation>
    <scope>NUCLEOTIDE SEQUENCE [LARGE SCALE GENOMIC DNA]</scope>
    <source>
        <strain evidence="3">CFBP 6623</strain>
    </source>
</reference>
<feature type="transmembrane region" description="Helical" evidence="1">
    <location>
        <begin position="38"/>
        <end position="60"/>
    </location>
</feature>